<dbReference type="SMART" id="SM00184">
    <property type="entry name" value="RING"/>
    <property type="match status" value="1"/>
</dbReference>
<evidence type="ECO:0000256" key="3">
    <source>
        <dbReference type="ARBA" id="ARBA00004906"/>
    </source>
</evidence>
<reference evidence="20" key="1">
    <citation type="submission" date="2020-02" db="EMBL/GenBank/DDBJ databases">
        <authorList>
            <person name="Enbody D E."/>
            <person name="Pettersson E M."/>
        </authorList>
    </citation>
    <scope>NUCLEOTIDE SEQUENCE [LARGE SCALE GENOMIC DNA]</scope>
</reference>
<dbReference type="GO" id="GO:0005778">
    <property type="term" value="C:peroxisomal membrane"/>
    <property type="evidence" value="ECO:0007669"/>
    <property type="project" value="UniProtKB-SubCell"/>
</dbReference>
<evidence type="ECO:0000256" key="13">
    <source>
        <dbReference type="ARBA" id="ARBA00022833"/>
    </source>
</evidence>
<comment type="pathway">
    <text evidence="3">Protein modification; protein ubiquitination.</text>
</comment>
<evidence type="ECO:0000313" key="20">
    <source>
        <dbReference type="Ensembl" id="ENSCPVP00000013740.2"/>
    </source>
</evidence>
<evidence type="ECO:0000256" key="9">
    <source>
        <dbReference type="ARBA" id="ARBA00022692"/>
    </source>
</evidence>
<evidence type="ECO:0000256" key="15">
    <source>
        <dbReference type="ARBA" id="ARBA00022989"/>
    </source>
</evidence>
<keyword evidence="10" id="KW-0479">Metal-binding</keyword>
<reference evidence="20" key="2">
    <citation type="submission" date="2025-08" db="UniProtKB">
        <authorList>
            <consortium name="Ensembl"/>
        </authorList>
    </citation>
    <scope>IDENTIFICATION</scope>
</reference>
<keyword evidence="17" id="KW-0576">Peroxisome</keyword>
<evidence type="ECO:0000256" key="4">
    <source>
        <dbReference type="ARBA" id="ARBA00008704"/>
    </source>
</evidence>
<evidence type="ECO:0000256" key="8">
    <source>
        <dbReference type="ARBA" id="ARBA00022679"/>
    </source>
</evidence>
<dbReference type="GO" id="GO:0008270">
    <property type="term" value="F:zinc ion binding"/>
    <property type="evidence" value="ECO:0007669"/>
    <property type="project" value="UniProtKB-KW"/>
</dbReference>
<keyword evidence="21" id="KW-1185">Reference proteome</keyword>
<keyword evidence="12" id="KW-0833">Ubl conjugation pathway</keyword>
<evidence type="ECO:0000256" key="6">
    <source>
        <dbReference type="ARBA" id="ARBA00022448"/>
    </source>
</evidence>
<evidence type="ECO:0000256" key="12">
    <source>
        <dbReference type="ARBA" id="ARBA00022786"/>
    </source>
</evidence>
<comment type="similarity">
    <text evidence="4">Belongs to the pex2/pex10/pex12 family.</text>
</comment>
<keyword evidence="8" id="KW-0808">Transferase</keyword>
<keyword evidence="16" id="KW-0472">Membrane</keyword>
<dbReference type="CDD" id="cd16527">
    <property type="entry name" value="RING-HC_PEX10"/>
    <property type="match status" value="1"/>
</dbReference>
<dbReference type="PROSITE" id="PS00518">
    <property type="entry name" value="ZF_RING_1"/>
    <property type="match status" value="1"/>
</dbReference>
<name>A0A8C3N0H8_GEOPR</name>
<evidence type="ECO:0000256" key="5">
    <source>
        <dbReference type="ARBA" id="ARBA00012483"/>
    </source>
</evidence>
<evidence type="ECO:0000256" key="17">
    <source>
        <dbReference type="ARBA" id="ARBA00023140"/>
    </source>
</evidence>
<evidence type="ECO:0000256" key="11">
    <source>
        <dbReference type="ARBA" id="ARBA00022771"/>
    </source>
</evidence>
<evidence type="ECO:0000313" key="21">
    <source>
        <dbReference type="Proteomes" id="UP000694382"/>
    </source>
</evidence>
<comment type="subcellular location">
    <subcellularLocation>
        <location evidence="2">Peroxisome membrane</location>
        <topology evidence="2">Multi-pass membrane protein</topology>
    </subcellularLocation>
</comment>
<dbReference type="InterPro" id="IPR013083">
    <property type="entry name" value="Znf_RING/FYVE/PHD"/>
</dbReference>
<keyword evidence="13" id="KW-0862">Zinc</keyword>
<dbReference type="Pfam" id="PF04757">
    <property type="entry name" value="Pex2_Pex12"/>
    <property type="match status" value="1"/>
</dbReference>
<proteinExistence type="inferred from homology"/>
<dbReference type="InterPro" id="IPR018957">
    <property type="entry name" value="Znf_C3HC4_RING-type"/>
</dbReference>
<dbReference type="PROSITE" id="PS50089">
    <property type="entry name" value="ZF_RING_2"/>
    <property type="match status" value="1"/>
</dbReference>
<keyword evidence="14" id="KW-0653">Protein transport</keyword>
<dbReference type="GO" id="GO:0016558">
    <property type="term" value="P:protein import into peroxisome matrix"/>
    <property type="evidence" value="ECO:0007669"/>
    <property type="project" value="InterPro"/>
</dbReference>
<gene>
    <name evidence="20" type="primary">PEX10</name>
</gene>
<accession>A0A8C3N0H8</accession>
<comment type="function">
    <text evidence="18">E3 ubiquitin-protein ligase component of a retrotranslocation channel required for peroxisome organization by mediating export of the PEX5 receptor from peroxisomes to the cytosol, thereby promoting PEX5 recycling. The retrotranslocation channel is composed of PEX2, PEX10 and PEX12; each subunit contributing transmembrane segments that coassemble into an open channel that specifically allows the passage of PEX5 through the peroxisomal membrane. PEX10 also regulates PEX5 recycling by acting as a E3 ubiquitin-protein ligase. When PEX5 recycling is compromised, PEX10 catalyzes polyubiquitination of PEX5 during its passage through the retrotranslocation channel, leading to its degradation.</text>
</comment>
<keyword evidence="11" id="KW-0863">Zinc-finger</keyword>
<keyword evidence="15" id="KW-1133">Transmembrane helix</keyword>
<sequence length="388" mass="44445">MAAAAGPARLVRCGQKDELYRAGLRSGAGTALRGLAGARLWLAWRREVELLSDVAYFVLTTLSGYQTLGEEYVNIIQVDPSKKKVPSFLRRALFISLHTLVPYCLEKALLHLQHELQVEAEESRSPENPPALGFPSRSFIRSWVRKQVGQLSEQQKKRTSQVVDVLKQCIPLLHRLHLAVFYIQGTFYHLSKRVTGISYLHFGGLQGEDQSIRSSYKFLGIISLFHLLLTIGVQMYSFKQKQRARQEWRLHRNLTHQKSRSKEAVAGRQSRCTLCLEERRHSTATPCGHLFCWECITAWCSTRVSTQSSPAPLELCKYNDNDRGEVSTFHWASSGELVQLGLKNYFLKVAKQFYSEFFKYNYSLYPSTPFSFCRQNVHCAERSSILRN</sequence>
<dbReference type="Gene3D" id="3.30.40.10">
    <property type="entry name" value="Zinc/RING finger domain, C3HC4 (zinc finger)"/>
    <property type="match status" value="1"/>
</dbReference>
<evidence type="ECO:0000256" key="14">
    <source>
        <dbReference type="ARBA" id="ARBA00022927"/>
    </source>
</evidence>
<evidence type="ECO:0000256" key="2">
    <source>
        <dbReference type="ARBA" id="ARBA00004585"/>
    </source>
</evidence>
<feature type="domain" description="RING-type" evidence="19">
    <location>
        <begin position="272"/>
        <end position="317"/>
    </location>
</feature>
<accession>A0A8U8C5G6</accession>
<protein>
    <recommendedName>
        <fullName evidence="5">RING-type E3 ubiquitin transferase</fullName>
        <ecNumber evidence="5">2.3.2.27</ecNumber>
    </recommendedName>
</protein>
<keyword evidence="6" id="KW-0813">Transport</keyword>
<reference evidence="20" key="3">
    <citation type="submission" date="2025-09" db="UniProtKB">
        <authorList>
            <consortium name="Ensembl"/>
        </authorList>
    </citation>
    <scope>IDENTIFICATION</scope>
</reference>
<dbReference type="AlphaFoldDB" id="A0A8C3N0H8"/>
<dbReference type="PANTHER" id="PTHR23350:SF0">
    <property type="entry name" value="PEROXISOME BIOGENESIS FACTOR 10"/>
    <property type="match status" value="1"/>
</dbReference>
<evidence type="ECO:0000256" key="7">
    <source>
        <dbReference type="ARBA" id="ARBA00022593"/>
    </source>
</evidence>
<dbReference type="PANTHER" id="PTHR23350">
    <property type="entry name" value="PEROXISOME ASSEMBLY PROTEIN 10"/>
    <property type="match status" value="1"/>
</dbReference>
<dbReference type="Ensembl" id="ENSCPVT00000014360.2">
    <property type="protein sequence ID" value="ENSCPVP00000013740.2"/>
    <property type="gene ID" value="ENSCPVG00000010038.2"/>
</dbReference>
<evidence type="ECO:0000256" key="18">
    <source>
        <dbReference type="ARBA" id="ARBA00045271"/>
    </source>
</evidence>
<dbReference type="InterPro" id="IPR001841">
    <property type="entry name" value="Znf_RING"/>
</dbReference>
<dbReference type="InterPro" id="IPR017907">
    <property type="entry name" value="Znf_RING_CS"/>
</dbReference>
<dbReference type="Proteomes" id="UP000694382">
    <property type="component" value="Chromosome 21"/>
</dbReference>
<keyword evidence="9" id="KW-0812">Transmembrane</keyword>
<evidence type="ECO:0000256" key="10">
    <source>
        <dbReference type="ARBA" id="ARBA00022723"/>
    </source>
</evidence>
<evidence type="ECO:0000256" key="1">
    <source>
        <dbReference type="ARBA" id="ARBA00000900"/>
    </source>
</evidence>
<organism evidence="20 21">
    <name type="scientific">Geospiza parvula</name>
    <name type="common">Small tree-finch</name>
    <name type="synonym">Camarhynchus parvulus</name>
    <dbReference type="NCBI Taxonomy" id="87175"/>
    <lineage>
        <taxon>Eukaryota</taxon>
        <taxon>Metazoa</taxon>
        <taxon>Chordata</taxon>
        <taxon>Craniata</taxon>
        <taxon>Vertebrata</taxon>
        <taxon>Euteleostomi</taxon>
        <taxon>Archelosauria</taxon>
        <taxon>Archosauria</taxon>
        <taxon>Dinosauria</taxon>
        <taxon>Saurischia</taxon>
        <taxon>Theropoda</taxon>
        <taxon>Coelurosauria</taxon>
        <taxon>Aves</taxon>
        <taxon>Neognathae</taxon>
        <taxon>Neoaves</taxon>
        <taxon>Telluraves</taxon>
        <taxon>Australaves</taxon>
        <taxon>Passeriformes</taxon>
        <taxon>Thraupidae</taxon>
        <taxon>Camarhynchus</taxon>
    </lineage>
</organism>
<dbReference type="SUPFAM" id="SSF57850">
    <property type="entry name" value="RING/U-box"/>
    <property type="match status" value="1"/>
</dbReference>
<dbReference type="EC" id="2.3.2.27" evidence="5"/>
<evidence type="ECO:0000256" key="16">
    <source>
        <dbReference type="ARBA" id="ARBA00023136"/>
    </source>
</evidence>
<dbReference type="InterPro" id="IPR006845">
    <property type="entry name" value="Pex_N"/>
</dbReference>
<keyword evidence="7" id="KW-0962">Peroxisome biogenesis</keyword>
<comment type="catalytic activity">
    <reaction evidence="1">
        <text>S-ubiquitinyl-[E2 ubiquitin-conjugating enzyme]-L-cysteine + [acceptor protein]-L-lysine = [E2 ubiquitin-conjugating enzyme]-L-cysteine + N(6)-ubiquitinyl-[acceptor protein]-L-lysine.</text>
        <dbReference type="EC" id="2.3.2.27"/>
    </reaction>
</comment>
<dbReference type="Pfam" id="PF00097">
    <property type="entry name" value="zf-C3HC4"/>
    <property type="match status" value="1"/>
</dbReference>
<dbReference type="InterPro" id="IPR025654">
    <property type="entry name" value="PEX2/10"/>
</dbReference>
<dbReference type="GO" id="GO:0061630">
    <property type="term" value="F:ubiquitin protein ligase activity"/>
    <property type="evidence" value="ECO:0007669"/>
    <property type="project" value="UniProtKB-EC"/>
</dbReference>
<evidence type="ECO:0000259" key="19">
    <source>
        <dbReference type="PROSITE" id="PS50089"/>
    </source>
</evidence>